<evidence type="ECO:0000313" key="2">
    <source>
        <dbReference type="Proteomes" id="UP000602653"/>
    </source>
</evidence>
<dbReference type="PANTHER" id="PTHR47623:SF1">
    <property type="entry name" value="OS09G0287300 PROTEIN"/>
    <property type="match status" value="1"/>
</dbReference>
<dbReference type="SMART" id="SM00855">
    <property type="entry name" value="PGAM"/>
    <property type="match status" value="1"/>
</dbReference>
<dbReference type="InterPro" id="IPR013078">
    <property type="entry name" value="His_Pase_superF_clade-1"/>
</dbReference>
<accession>A0ABX7IE64</accession>
<evidence type="ECO:0000313" key="1">
    <source>
        <dbReference type="EMBL" id="QRV01429.1"/>
    </source>
</evidence>
<name>A0ABX7IE64_9ACTO</name>
<protein>
    <submittedName>
        <fullName evidence="1">Histidine phosphatase family protein</fullName>
    </submittedName>
</protein>
<organism evidence="1 2">
    <name type="scientific">Arcanobacterium phocisimile</name>
    <dbReference type="NCBI Taxonomy" id="1302235"/>
    <lineage>
        <taxon>Bacteria</taxon>
        <taxon>Bacillati</taxon>
        <taxon>Actinomycetota</taxon>
        <taxon>Actinomycetes</taxon>
        <taxon>Actinomycetales</taxon>
        <taxon>Actinomycetaceae</taxon>
        <taxon>Arcanobacterium</taxon>
    </lineage>
</organism>
<sequence>MKNLIVMRHAEAAFGYADHDRPLTDYGQSQARVMGSMLAQRFPVIDYVWVSDALRTRQTLAGLEVGGARFGQVQVSPDLYDGSHLDLVHCVHGSPPECAAVLIVAHEPGVSSVVSYLGDTSTPVTRTLMRGFSPATVGIAQMDFPWGAVEMGMLPVWEKLSTE</sequence>
<dbReference type="RefSeq" id="WP_204423056.1">
    <property type="nucleotide sequence ID" value="NZ_CP070228.1"/>
</dbReference>
<dbReference type="EMBL" id="CP070228">
    <property type="protein sequence ID" value="QRV01429.1"/>
    <property type="molecule type" value="Genomic_DNA"/>
</dbReference>
<dbReference type="Gene3D" id="3.40.50.1240">
    <property type="entry name" value="Phosphoglycerate mutase-like"/>
    <property type="match status" value="1"/>
</dbReference>
<reference evidence="1 2" key="1">
    <citation type="submission" date="2021-02" db="EMBL/GenBank/DDBJ databases">
        <title>Complete Genome Sequence of Arcanobacterium phocisimile strain DSM 26142T from a harbour seal.</title>
        <authorList>
            <person name="Borowiak M."/>
            <person name="Alssahen M."/>
            <person name="Malorny B."/>
            <person name="Laemmler C."/>
            <person name="Siebert U."/>
            <person name="Ploetz M."/>
            <person name="Abdulmawjood A."/>
        </authorList>
    </citation>
    <scope>NUCLEOTIDE SEQUENCE [LARGE SCALE GENOMIC DNA]</scope>
    <source>
        <strain evidence="1 2">DSM 26142</strain>
    </source>
</reference>
<gene>
    <name evidence="1" type="ORF">JTE88_04740</name>
</gene>
<dbReference type="PANTHER" id="PTHR47623">
    <property type="entry name" value="OS09G0287300 PROTEIN"/>
    <property type="match status" value="1"/>
</dbReference>
<dbReference type="Proteomes" id="UP000602653">
    <property type="component" value="Chromosome"/>
</dbReference>
<keyword evidence="2" id="KW-1185">Reference proteome</keyword>
<dbReference type="Pfam" id="PF00300">
    <property type="entry name" value="His_Phos_1"/>
    <property type="match status" value="1"/>
</dbReference>
<proteinExistence type="predicted"/>
<dbReference type="InterPro" id="IPR029033">
    <property type="entry name" value="His_PPase_superfam"/>
</dbReference>
<dbReference type="SUPFAM" id="SSF53254">
    <property type="entry name" value="Phosphoglycerate mutase-like"/>
    <property type="match status" value="1"/>
</dbReference>
<dbReference type="CDD" id="cd07067">
    <property type="entry name" value="HP_PGM_like"/>
    <property type="match status" value="1"/>
</dbReference>